<keyword evidence="2" id="KW-1185">Reference proteome</keyword>
<reference evidence="1" key="1">
    <citation type="submission" date="2023-11" db="EMBL/GenBank/DDBJ databases">
        <authorList>
            <person name="Poullet M."/>
        </authorList>
    </citation>
    <scope>NUCLEOTIDE SEQUENCE</scope>
    <source>
        <strain evidence="1">E1834</strain>
    </source>
</reference>
<proteinExistence type="predicted"/>
<comment type="caution">
    <text evidence="1">The sequence shown here is derived from an EMBL/GenBank/DDBJ whole genome shotgun (WGS) entry which is preliminary data.</text>
</comment>
<name>A0ACB0YJ90_MELEN</name>
<evidence type="ECO:0000313" key="1">
    <source>
        <dbReference type="EMBL" id="CAK5049272.1"/>
    </source>
</evidence>
<evidence type="ECO:0000313" key="2">
    <source>
        <dbReference type="Proteomes" id="UP001497535"/>
    </source>
</evidence>
<sequence length="160" mass="18354">MKCCDKNCINTNKPIGNCIKGNGFGNIINDENIKYLVKKGVAVYAGNLLRTQQQYYCNYQNYYDYTLFYFEIKCKFEGELNNCGKSINVGLKNCSTNKFVYYSATIAIIVNEKDEQFKLSTVFNNNDIFGCGLVYPPTNMTNELPYIFFTQNGKQIGKYL</sequence>
<dbReference type="EMBL" id="CAVMJV010000013">
    <property type="protein sequence ID" value="CAK5049272.1"/>
    <property type="molecule type" value="Genomic_DNA"/>
</dbReference>
<accession>A0ACB0YJ90</accession>
<organism evidence="1 2">
    <name type="scientific">Meloidogyne enterolobii</name>
    <name type="common">Root-knot nematode worm</name>
    <name type="synonym">Meloidogyne mayaguensis</name>
    <dbReference type="NCBI Taxonomy" id="390850"/>
    <lineage>
        <taxon>Eukaryota</taxon>
        <taxon>Metazoa</taxon>
        <taxon>Ecdysozoa</taxon>
        <taxon>Nematoda</taxon>
        <taxon>Chromadorea</taxon>
        <taxon>Rhabditida</taxon>
        <taxon>Tylenchina</taxon>
        <taxon>Tylenchomorpha</taxon>
        <taxon>Tylenchoidea</taxon>
        <taxon>Meloidogynidae</taxon>
        <taxon>Meloidogyninae</taxon>
        <taxon>Meloidogyne</taxon>
    </lineage>
</organism>
<dbReference type="Proteomes" id="UP001497535">
    <property type="component" value="Unassembled WGS sequence"/>
</dbReference>
<gene>
    <name evidence="1" type="ORF">MENTE1834_LOCUS13005</name>
</gene>
<protein>
    <submittedName>
        <fullName evidence="1">Uncharacterized protein</fullName>
    </submittedName>
</protein>